<dbReference type="PANTHER" id="PTHR44137:SF51">
    <property type="entry name" value="MOLECULAR CHAPERONE HSP40_DNAJ FAMILY PROTEIN"/>
    <property type="match status" value="1"/>
</dbReference>
<dbReference type="SMART" id="SM00271">
    <property type="entry name" value="DnaJ"/>
    <property type="match status" value="1"/>
</dbReference>
<dbReference type="InterPro" id="IPR036869">
    <property type="entry name" value="J_dom_sf"/>
</dbReference>
<dbReference type="Pfam" id="PF00226">
    <property type="entry name" value="DnaJ"/>
    <property type="match status" value="1"/>
</dbReference>
<keyword evidence="4" id="KW-1185">Reference proteome</keyword>
<accession>A0A7J6G4D7</accession>
<dbReference type="PANTHER" id="PTHR44137">
    <property type="entry name" value="BNAC03G44070D PROTEIN"/>
    <property type="match status" value="1"/>
</dbReference>
<protein>
    <recommendedName>
        <fullName evidence="2">J domain-containing protein</fullName>
    </recommendedName>
</protein>
<dbReference type="Pfam" id="PF23551">
    <property type="entry name" value="Zn_ribbon_20"/>
    <property type="match status" value="1"/>
</dbReference>
<feature type="domain" description="J" evidence="2">
    <location>
        <begin position="66"/>
        <end position="130"/>
    </location>
</feature>
<evidence type="ECO:0000313" key="4">
    <source>
        <dbReference type="Proteomes" id="UP000583929"/>
    </source>
</evidence>
<feature type="compositionally biased region" description="Polar residues" evidence="1">
    <location>
        <begin position="141"/>
        <end position="165"/>
    </location>
</feature>
<feature type="region of interest" description="Disordered" evidence="1">
    <location>
        <begin position="138"/>
        <end position="170"/>
    </location>
</feature>
<feature type="compositionally biased region" description="Low complexity" evidence="1">
    <location>
        <begin position="329"/>
        <end position="340"/>
    </location>
</feature>
<dbReference type="InterPro" id="IPR056988">
    <property type="entry name" value="Zn_ribbon_pln"/>
</dbReference>
<evidence type="ECO:0000259" key="2">
    <source>
        <dbReference type="PROSITE" id="PS50076"/>
    </source>
</evidence>
<dbReference type="PROSITE" id="PS50076">
    <property type="entry name" value="DNAJ_2"/>
    <property type="match status" value="1"/>
</dbReference>
<dbReference type="EMBL" id="JAATIQ010000141">
    <property type="protein sequence ID" value="KAF4377816.1"/>
    <property type="molecule type" value="Genomic_DNA"/>
</dbReference>
<dbReference type="Proteomes" id="UP000583929">
    <property type="component" value="Unassembled WGS sequence"/>
</dbReference>
<name>A0A7J6G4D7_CANSA</name>
<dbReference type="InterPro" id="IPR001623">
    <property type="entry name" value="DnaJ_domain"/>
</dbReference>
<dbReference type="AlphaFoldDB" id="A0A7J6G4D7"/>
<evidence type="ECO:0000313" key="3">
    <source>
        <dbReference type="EMBL" id="KAF4377816.1"/>
    </source>
</evidence>
<dbReference type="InterPro" id="IPR024593">
    <property type="entry name" value="DUF3444"/>
</dbReference>
<reference evidence="3 4" key="1">
    <citation type="journal article" date="2020" name="bioRxiv">
        <title>Sequence and annotation of 42 cannabis genomes reveals extensive copy number variation in cannabinoid synthesis and pathogen resistance genes.</title>
        <authorList>
            <person name="Mckernan K.J."/>
            <person name="Helbert Y."/>
            <person name="Kane L.T."/>
            <person name="Ebling H."/>
            <person name="Zhang L."/>
            <person name="Liu B."/>
            <person name="Eaton Z."/>
            <person name="Mclaughlin S."/>
            <person name="Kingan S."/>
            <person name="Baybayan P."/>
            <person name="Concepcion G."/>
            <person name="Jordan M."/>
            <person name="Riva A."/>
            <person name="Barbazuk W."/>
            <person name="Harkins T."/>
        </authorList>
    </citation>
    <scope>NUCLEOTIDE SEQUENCE [LARGE SCALE GENOMIC DNA]</scope>
    <source>
        <strain evidence="4">cv. Jamaican Lion 4</strain>
        <tissue evidence="3">Leaf</tissue>
    </source>
</reference>
<proteinExistence type="predicted"/>
<dbReference type="CDD" id="cd06257">
    <property type="entry name" value="DnaJ"/>
    <property type="match status" value="1"/>
</dbReference>
<dbReference type="SUPFAM" id="SSF46565">
    <property type="entry name" value="Chaperone J-domain"/>
    <property type="match status" value="1"/>
</dbReference>
<gene>
    <name evidence="3" type="ORF">G4B88_031482</name>
</gene>
<organism evidence="3 4">
    <name type="scientific">Cannabis sativa</name>
    <name type="common">Hemp</name>
    <name type="synonym">Marijuana</name>
    <dbReference type="NCBI Taxonomy" id="3483"/>
    <lineage>
        <taxon>Eukaryota</taxon>
        <taxon>Viridiplantae</taxon>
        <taxon>Streptophyta</taxon>
        <taxon>Embryophyta</taxon>
        <taxon>Tracheophyta</taxon>
        <taxon>Spermatophyta</taxon>
        <taxon>Magnoliopsida</taxon>
        <taxon>eudicotyledons</taxon>
        <taxon>Gunneridae</taxon>
        <taxon>Pentapetalae</taxon>
        <taxon>rosids</taxon>
        <taxon>fabids</taxon>
        <taxon>Rosales</taxon>
        <taxon>Cannabaceae</taxon>
        <taxon>Cannabis</taxon>
    </lineage>
</organism>
<evidence type="ECO:0000256" key="1">
    <source>
        <dbReference type="SAM" id="MobiDB-lite"/>
    </source>
</evidence>
<sequence length="753" mass="84818">MECNREAALKAKELAEKKFEEQDFSGAKRFAIKAQSLNPELDGISQMISTLDVYISAEKKTNEDVDCYRVLGVDSLADVTTIRNRFKKLALVIHPSKNKSVGADGAFKILYEAWRLLSDKDRRILYDQKRNLRCKSENGLDQRTSVSNGKNGFHNQSHGNGSLQQGFKGATYSGSSPASAGPVKPSFWTLCNACRTYFEYHRVHLNHKVSCSNCRQPFFAIEIPAPPINFNDVSSEFTIKNSVSAQVAGGFRSKTEKSKRKYEGTLLDSKEVLNNASGRLNTTPSVVGLNTGSSGVGLNTVSSGVGLDIESKEDRLHKKRRKSEQKMENSVGVGNGNVPGNCKTNRFREFSLLEMRNMLQEKAKTVIREKLNEWRMAAALKVQNQSKEVRENEKGKKEANTPVVKADMSKCDNEPVDRKKEEHASRTCLVNSNVSSKTNSPPPVTMSVPDPDFYDFDKNRTERSFGDNQVWAAYDEDDGMPRYYAMVHRLISTEPFKMKISWLTSKGNGELAPLNWIASGFPKTSGDFRIGKHEVYSSLNSFSHQVKWTNGTRGGILIYPAKGDVWALYKNWSPDWNALTPDEVIHKYDMMEVLEDYNEERGVTVVPLVKVAGFKTVFRRHQDPSKIRTIPREQMFRFSHQVPSYLLTGNEGQNAPKDCWELDPASTPLELLQVISDENNGGIPVESFEYPKVQELIENGKTNTEKGLVLDSEKEVVADVSKGEEKETIENKLKVYKRKCRQQKGKKIHEDTL</sequence>
<dbReference type="Pfam" id="PF11926">
    <property type="entry name" value="DUF3444"/>
    <property type="match status" value="1"/>
</dbReference>
<comment type="caution">
    <text evidence="3">The sequence shown here is derived from an EMBL/GenBank/DDBJ whole genome shotgun (WGS) entry which is preliminary data.</text>
</comment>
<feature type="region of interest" description="Disordered" evidence="1">
    <location>
        <begin position="314"/>
        <end position="340"/>
    </location>
</feature>
<dbReference type="Gene3D" id="1.10.287.110">
    <property type="entry name" value="DnaJ domain"/>
    <property type="match status" value="1"/>
</dbReference>
<dbReference type="PRINTS" id="PR00625">
    <property type="entry name" value="JDOMAIN"/>
</dbReference>